<evidence type="ECO:0000313" key="2">
    <source>
        <dbReference type="Proteomes" id="UP000068382"/>
    </source>
</evidence>
<dbReference type="EMBL" id="LPUY01000065">
    <property type="protein sequence ID" value="KUP92839.1"/>
    <property type="molecule type" value="Genomic_DNA"/>
</dbReference>
<dbReference type="OrthoDB" id="7840170at2"/>
<evidence type="ECO:0000313" key="1">
    <source>
        <dbReference type="EMBL" id="KUP92839.1"/>
    </source>
</evidence>
<accession>A0A132BWS1</accession>
<dbReference type="RefSeq" id="WP_068243451.1">
    <property type="nucleotide sequence ID" value="NZ_LPUY01000065.1"/>
</dbReference>
<keyword evidence="2" id="KW-1185">Reference proteome</keyword>
<comment type="caution">
    <text evidence="1">The sequence shown here is derived from an EMBL/GenBank/DDBJ whole genome shotgun (WGS) entry which is preliminary data.</text>
</comment>
<protein>
    <recommendedName>
        <fullName evidence="3">Nucleotide-diphospho-sugar transferase</fullName>
    </recommendedName>
</protein>
<dbReference type="AlphaFoldDB" id="A0A132BWS1"/>
<name>A0A132BWS1_9RHOB</name>
<reference evidence="1 2" key="1">
    <citation type="submission" date="2015-12" db="EMBL/GenBank/DDBJ databases">
        <title>Genome sequence of the marine Rhodobacteraceae strain O3.65, Candidatus Tritonibacter horizontis.</title>
        <authorList>
            <person name="Poehlein A."/>
            <person name="Giebel H.A."/>
            <person name="Voget S."/>
            <person name="Brinkhoff T."/>
        </authorList>
    </citation>
    <scope>NUCLEOTIDE SEQUENCE [LARGE SCALE GENOMIC DNA]</scope>
    <source>
        <strain evidence="1 2">O3.65</strain>
    </source>
</reference>
<organism evidence="1 2">
    <name type="scientific">Tritonibacter horizontis</name>
    <dbReference type="NCBI Taxonomy" id="1768241"/>
    <lineage>
        <taxon>Bacteria</taxon>
        <taxon>Pseudomonadati</taxon>
        <taxon>Pseudomonadota</taxon>
        <taxon>Alphaproteobacteria</taxon>
        <taxon>Rhodobacterales</taxon>
        <taxon>Paracoccaceae</taxon>
        <taxon>Tritonibacter</taxon>
    </lineage>
</organism>
<evidence type="ECO:0008006" key="3">
    <source>
        <dbReference type="Google" id="ProtNLM"/>
    </source>
</evidence>
<sequence length="303" mass="34264">MPSEPIQTFLSAAAPRWAQTGSAAPAGRVIAHLRDPKGTDHTAHADLAQEIAFLSQPRAQTPLFVSYYTKDTPYEALADRLRTSLDALGLPHRIEPIATRGSWVANTGLKAGFIEEMWQDSDGPICWIDADAELLRAPYMVYDNPFDFAIVRRHGWYDISSFVYFGKSPAAGQLIADWAQLCRDTPHVWDQALLTLAWYRTARDNALASLWLNDGIFRFPRPWVRDLRDQLLYYPFKRKIRPYVSQKQASRELKTFMDASKRDTTELGSDDICPAFRTALQSGRFDLADSLDAMFSRAPSENA</sequence>
<dbReference type="Proteomes" id="UP000068382">
    <property type="component" value="Unassembled WGS sequence"/>
</dbReference>
<gene>
    <name evidence="1" type="ORF">TRIHO_22900</name>
</gene>
<proteinExistence type="predicted"/>